<gene>
    <name evidence="1" type="ORF">IU449_00930</name>
</gene>
<dbReference type="RefSeq" id="WP_195000080.1">
    <property type="nucleotide sequence ID" value="NZ_JADLQN010000001.1"/>
</dbReference>
<organism evidence="1 2">
    <name type="scientific">Nocardia higoensis</name>
    <dbReference type="NCBI Taxonomy" id="228599"/>
    <lineage>
        <taxon>Bacteria</taxon>
        <taxon>Bacillati</taxon>
        <taxon>Actinomycetota</taxon>
        <taxon>Actinomycetes</taxon>
        <taxon>Mycobacteriales</taxon>
        <taxon>Nocardiaceae</taxon>
        <taxon>Nocardia</taxon>
    </lineage>
</organism>
<dbReference type="Proteomes" id="UP000707731">
    <property type="component" value="Unassembled WGS sequence"/>
</dbReference>
<evidence type="ECO:0000313" key="2">
    <source>
        <dbReference type="Proteomes" id="UP000707731"/>
    </source>
</evidence>
<dbReference type="SUPFAM" id="SSF160424">
    <property type="entry name" value="BH3703-like"/>
    <property type="match status" value="1"/>
</dbReference>
<name>A0ABS0D3R4_9NOCA</name>
<dbReference type="InterPro" id="IPR036170">
    <property type="entry name" value="YezG-like_sf"/>
</dbReference>
<sequence length="373" mass="39593">MTAEDSFPVDSVPSLAAASDPVGRRIAEELIALAPPGWYEMQAVFASTAVSELASVFFADEQGHPVQVLPSEEVLALVRRHREASAALPGGPWWRLLVSASASGEIVAEPDFGDEPFPEDHLFPPEAYRADLETFPRTRLPVWLAAYVGHDDRQSRPPEQAAERARAATRTPDIETTLPTLPLLVMRWAALAAGFVAAGSPWGPRVLPALSLFEGAGRSGSSLWLVPGDRAVLSGGVWNDPVLDAVYNTGAPMPDLYAGAPEWVSNQLLNPRAGSGLLSFCYWWEGGRWYRGAAPPAGEVAAAIPAVWTGESAADIVASLAEESGTGARDAAMELVLAAEHGMAERSMLVRLFGERGDVDAALHQLLMAGAAG</sequence>
<proteinExistence type="predicted"/>
<protein>
    <recommendedName>
        <fullName evidence="3">DUF4253 domain-containing protein</fullName>
    </recommendedName>
</protein>
<comment type="caution">
    <text evidence="1">The sequence shown here is derived from an EMBL/GenBank/DDBJ whole genome shotgun (WGS) entry which is preliminary data.</text>
</comment>
<keyword evidence="2" id="KW-1185">Reference proteome</keyword>
<evidence type="ECO:0000313" key="1">
    <source>
        <dbReference type="EMBL" id="MBF6353125.1"/>
    </source>
</evidence>
<reference evidence="1 2" key="1">
    <citation type="submission" date="2020-10" db="EMBL/GenBank/DDBJ databases">
        <title>Identification of Nocardia species via Next-generation sequencing and recognition of intraspecies genetic diversity.</title>
        <authorList>
            <person name="Li P."/>
            <person name="Li P."/>
            <person name="Lu B."/>
        </authorList>
    </citation>
    <scope>NUCLEOTIDE SEQUENCE [LARGE SCALE GENOMIC DNA]</scope>
    <source>
        <strain evidence="1 2">BJ06-0143</strain>
    </source>
</reference>
<accession>A0ABS0D3R4</accession>
<evidence type="ECO:0008006" key="3">
    <source>
        <dbReference type="Google" id="ProtNLM"/>
    </source>
</evidence>
<dbReference type="EMBL" id="JADLQN010000001">
    <property type="protein sequence ID" value="MBF6353125.1"/>
    <property type="molecule type" value="Genomic_DNA"/>
</dbReference>